<sequence>MIGSLDISTPAITRPGYLLAVPLKSPVGGAMVRRPNESGIFLRPFVTSNLPSVASLLGGRPLKMITFAVLFLALSASVPYLIWQELSAQAVVLQVPQLSINAMLAILGLLMLYYLSDALRLWSVLLALGVSIKARRMIPLVFINLLFSNISPMATGGGLIQIWYMKRHGVHLGEATAATTLRTVIASLLIFLPAPLLLVTMNRLQDTPLAQQWVPWFVLFATVYVGFFFCLIWRLRWFIGALGSLLDQLYRLSLISHKRLTRWQFKLRKEMLRFGRSFRAFLTAPPSHIALALLSTALFLLSLFSFPALLLWALGYEVNFTLVIALMLINTFIMYFAPTPGAAGVAEGIFTLFFATMVEQQDLLLMVLAWRFLTVHLGMLIGVPVTIAVLLKRGTGHA</sequence>
<dbReference type="GO" id="GO:0005886">
    <property type="term" value="C:plasma membrane"/>
    <property type="evidence" value="ECO:0007669"/>
    <property type="project" value="UniProtKB-SubCell"/>
</dbReference>
<dbReference type="AlphaFoldDB" id="A0A916QLP9"/>
<keyword evidence="2" id="KW-1003">Cell membrane</keyword>
<feature type="transmembrane region" description="Helical" evidence="6">
    <location>
        <begin position="184"/>
        <end position="201"/>
    </location>
</feature>
<dbReference type="NCBIfam" id="TIGR00374">
    <property type="entry name" value="flippase-like domain"/>
    <property type="match status" value="1"/>
</dbReference>
<dbReference type="Pfam" id="PF03706">
    <property type="entry name" value="LPG_synthase_TM"/>
    <property type="match status" value="1"/>
</dbReference>
<keyword evidence="8" id="KW-1185">Reference proteome</keyword>
<proteinExistence type="predicted"/>
<feature type="transmembrane region" description="Helical" evidence="6">
    <location>
        <begin position="341"/>
        <end position="358"/>
    </location>
</feature>
<evidence type="ECO:0000256" key="6">
    <source>
        <dbReference type="SAM" id="Phobius"/>
    </source>
</evidence>
<dbReference type="InterPro" id="IPR022791">
    <property type="entry name" value="L-PG_synthase/AglD"/>
</dbReference>
<accession>A0A916QLP9</accession>
<name>A0A916QLP9_9GAMM</name>
<feature type="transmembrane region" description="Helical" evidence="6">
    <location>
        <begin position="213"/>
        <end position="232"/>
    </location>
</feature>
<dbReference type="EMBL" id="BMIY01000008">
    <property type="protein sequence ID" value="GFZ77521.1"/>
    <property type="molecule type" value="Genomic_DNA"/>
</dbReference>
<feature type="transmembrane region" description="Helical" evidence="6">
    <location>
        <begin position="95"/>
        <end position="116"/>
    </location>
</feature>
<evidence type="ECO:0000256" key="4">
    <source>
        <dbReference type="ARBA" id="ARBA00022989"/>
    </source>
</evidence>
<evidence type="ECO:0000256" key="1">
    <source>
        <dbReference type="ARBA" id="ARBA00004651"/>
    </source>
</evidence>
<protein>
    <submittedName>
        <fullName evidence="7">TIGR00374 family protein</fullName>
    </submittedName>
</protein>
<evidence type="ECO:0000313" key="7">
    <source>
        <dbReference type="EMBL" id="GFZ77521.1"/>
    </source>
</evidence>
<evidence type="ECO:0000256" key="2">
    <source>
        <dbReference type="ARBA" id="ARBA00022475"/>
    </source>
</evidence>
<keyword evidence="4 6" id="KW-1133">Transmembrane helix</keyword>
<keyword evidence="5 6" id="KW-0472">Membrane</keyword>
<comment type="caution">
    <text evidence="7">The sequence shown here is derived from an EMBL/GenBank/DDBJ whole genome shotgun (WGS) entry which is preliminary data.</text>
</comment>
<evidence type="ECO:0000256" key="5">
    <source>
        <dbReference type="ARBA" id="ARBA00023136"/>
    </source>
</evidence>
<comment type="subcellular location">
    <subcellularLocation>
        <location evidence="1">Cell membrane</location>
        <topology evidence="1">Multi-pass membrane protein</topology>
    </subcellularLocation>
</comment>
<dbReference type="PANTHER" id="PTHR37693:SF1">
    <property type="entry name" value="INTEGRAL MEMBRANE PROTEIN"/>
    <property type="match status" value="1"/>
</dbReference>
<organism evidence="7 8">
    <name type="scientific">Pseudohongiella nitratireducens</name>
    <dbReference type="NCBI Taxonomy" id="1768907"/>
    <lineage>
        <taxon>Bacteria</taxon>
        <taxon>Pseudomonadati</taxon>
        <taxon>Pseudomonadota</taxon>
        <taxon>Gammaproteobacteria</taxon>
        <taxon>Pseudomonadales</taxon>
        <taxon>Pseudohongiellaceae</taxon>
        <taxon>Pseudohongiella</taxon>
    </lineage>
</organism>
<dbReference type="Proteomes" id="UP000627715">
    <property type="component" value="Unassembled WGS sequence"/>
</dbReference>
<feature type="transmembrane region" description="Helical" evidence="6">
    <location>
        <begin position="64"/>
        <end position="83"/>
    </location>
</feature>
<evidence type="ECO:0000313" key="8">
    <source>
        <dbReference type="Proteomes" id="UP000627715"/>
    </source>
</evidence>
<dbReference type="PANTHER" id="PTHR37693">
    <property type="entry name" value="PHOSPHATIDYLGLYCEROL LYSYLTRANSFERASE"/>
    <property type="match status" value="1"/>
</dbReference>
<gene>
    <name evidence="7" type="ORF">GCM10011403_20780</name>
</gene>
<feature type="transmembrane region" description="Helical" evidence="6">
    <location>
        <begin position="370"/>
        <end position="391"/>
    </location>
</feature>
<evidence type="ECO:0000256" key="3">
    <source>
        <dbReference type="ARBA" id="ARBA00022692"/>
    </source>
</evidence>
<feature type="transmembrane region" description="Helical" evidence="6">
    <location>
        <begin position="137"/>
        <end position="164"/>
    </location>
</feature>
<feature type="transmembrane region" description="Helical" evidence="6">
    <location>
        <begin position="278"/>
        <end position="303"/>
    </location>
</feature>
<keyword evidence="3 6" id="KW-0812">Transmembrane</keyword>
<reference evidence="7" key="2">
    <citation type="submission" date="2020-09" db="EMBL/GenBank/DDBJ databases">
        <authorList>
            <person name="Sun Q."/>
            <person name="Zhou Y."/>
        </authorList>
    </citation>
    <scope>NUCLEOTIDE SEQUENCE</scope>
    <source>
        <strain evidence="7">CGMCC 1.15425</strain>
    </source>
</reference>
<reference evidence="7" key="1">
    <citation type="journal article" date="2014" name="Int. J. Syst. Evol. Microbiol.">
        <title>Complete genome sequence of Corynebacterium casei LMG S-19264T (=DSM 44701T), isolated from a smear-ripened cheese.</title>
        <authorList>
            <consortium name="US DOE Joint Genome Institute (JGI-PGF)"/>
            <person name="Walter F."/>
            <person name="Albersmeier A."/>
            <person name="Kalinowski J."/>
            <person name="Ruckert C."/>
        </authorList>
    </citation>
    <scope>NUCLEOTIDE SEQUENCE</scope>
    <source>
        <strain evidence="7">CGMCC 1.15425</strain>
    </source>
</reference>